<reference evidence="2 3" key="1">
    <citation type="submission" date="2019-08" db="EMBL/GenBank/DDBJ databases">
        <title>Calorimonas adulescens gen. nov., sp. nov., an anaerobic thermophilic bacterium from Sakhalin hot spring.</title>
        <authorList>
            <person name="Khomyakova M.A."/>
            <person name="Merkel A.Y."/>
            <person name="Novikov A."/>
            <person name="Bonch-Osmolovskaya E.A."/>
            <person name="Slobodkin A.I."/>
        </authorList>
    </citation>
    <scope>NUCLEOTIDE SEQUENCE [LARGE SCALE GENOMIC DNA]</scope>
    <source>
        <strain evidence="2 3">A05MB</strain>
    </source>
</reference>
<evidence type="ECO:0000313" key="2">
    <source>
        <dbReference type="EMBL" id="TZE82468.1"/>
    </source>
</evidence>
<accession>A0A5D8QGU0</accession>
<dbReference type="EMBL" id="VTPS01000006">
    <property type="protein sequence ID" value="TZE82468.1"/>
    <property type="molecule type" value="Genomic_DNA"/>
</dbReference>
<dbReference type="AlphaFoldDB" id="A0A5D8QGU0"/>
<dbReference type="Proteomes" id="UP000322976">
    <property type="component" value="Unassembled WGS sequence"/>
</dbReference>
<gene>
    <name evidence="2" type="ORF">FWJ32_05535</name>
</gene>
<protein>
    <submittedName>
        <fullName evidence="2">DUF4351 domain-containing protein</fullName>
    </submittedName>
</protein>
<comment type="caution">
    <text evidence="2">The sequence shown here is derived from an EMBL/GenBank/DDBJ whole genome shotgun (WGS) entry which is preliminary data.</text>
</comment>
<evidence type="ECO:0000259" key="1">
    <source>
        <dbReference type="Pfam" id="PF14261"/>
    </source>
</evidence>
<name>A0A5D8QGU0_9THEO</name>
<proteinExistence type="predicted"/>
<dbReference type="InterPro" id="IPR025587">
    <property type="entry name" value="DUF4351"/>
</dbReference>
<evidence type="ECO:0000313" key="3">
    <source>
        <dbReference type="Proteomes" id="UP000322976"/>
    </source>
</evidence>
<keyword evidence="3" id="KW-1185">Reference proteome</keyword>
<organism evidence="2 3">
    <name type="scientific">Calorimonas adulescens</name>
    <dbReference type="NCBI Taxonomy" id="2606906"/>
    <lineage>
        <taxon>Bacteria</taxon>
        <taxon>Bacillati</taxon>
        <taxon>Bacillota</taxon>
        <taxon>Clostridia</taxon>
        <taxon>Thermoanaerobacterales</taxon>
        <taxon>Thermoanaerobacteraceae</taxon>
        <taxon>Calorimonas</taxon>
    </lineage>
</organism>
<dbReference type="Pfam" id="PF14261">
    <property type="entry name" value="DUF4351"/>
    <property type="match status" value="1"/>
</dbReference>
<sequence length="71" mass="8027">MLIEKGKEEGIKESIFRSKVDAVFKMIKKRFGKVPKGLDDKIKSADMDTLDRVIDGIMDGKTLEEIEAVLK</sequence>
<feature type="domain" description="DUF4351" evidence="1">
    <location>
        <begin position="13"/>
        <end position="69"/>
    </location>
</feature>